<dbReference type="SUPFAM" id="SSF53335">
    <property type="entry name" value="S-adenosyl-L-methionine-dependent methyltransferases"/>
    <property type="match status" value="1"/>
</dbReference>
<dbReference type="AlphaFoldDB" id="E0IFW6"/>
<dbReference type="InterPro" id="IPR041698">
    <property type="entry name" value="Methyltransf_25"/>
</dbReference>
<evidence type="ECO:0000313" key="2">
    <source>
        <dbReference type="EMBL" id="EFM08546.1"/>
    </source>
</evidence>
<dbReference type="RefSeq" id="WP_006040540.1">
    <property type="nucleotide sequence ID" value="NZ_AEDD01000015.1"/>
</dbReference>
<dbReference type="EMBL" id="AEDD01000015">
    <property type="protein sequence ID" value="EFM08546.1"/>
    <property type="molecule type" value="Genomic_DNA"/>
</dbReference>
<sequence length="247" mass="28281">MTEYYGELCTRMYESDKSIAAGKELDFYLSFVTDQNMRVLEPMCGNGRMLLPFMQRGITIEGFDLSEDMLHACIEKGKKLQLAPNVYKQRLEAFTSEKQYDLIMIPFGSFSLLPTELVSQSLASMKAVLAHKGKLLLTIMLKHDGIQEMPEWTKVNEQQFQDETIVVHKKVRYDAKQSLLASHLKYELVRGGEVVQTELMDFPLRLYALEEFQQTLAANGFEHIVVHEVKEGYGAGTYFYVFECAVS</sequence>
<dbReference type="Pfam" id="PF13649">
    <property type="entry name" value="Methyltransf_25"/>
    <property type="match status" value="1"/>
</dbReference>
<feature type="domain" description="Methyltransferase" evidence="1">
    <location>
        <begin position="39"/>
        <end position="133"/>
    </location>
</feature>
<organism evidence="2 3">
    <name type="scientific">Paenibacillus curdlanolyticus YK9</name>
    <dbReference type="NCBI Taxonomy" id="717606"/>
    <lineage>
        <taxon>Bacteria</taxon>
        <taxon>Bacillati</taxon>
        <taxon>Bacillota</taxon>
        <taxon>Bacilli</taxon>
        <taxon>Bacillales</taxon>
        <taxon>Paenibacillaceae</taxon>
        <taxon>Paenibacillus</taxon>
    </lineage>
</organism>
<reference evidence="2 3" key="1">
    <citation type="submission" date="2010-07" db="EMBL/GenBank/DDBJ databases">
        <title>The draft genome of Paenibacillus curdlanolyticus YK9.</title>
        <authorList>
            <consortium name="US DOE Joint Genome Institute (JGI-PGF)"/>
            <person name="Lucas S."/>
            <person name="Copeland A."/>
            <person name="Lapidus A."/>
            <person name="Cheng J.-F."/>
            <person name="Bruce D."/>
            <person name="Goodwin L."/>
            <person name="Pitluck S."/>
            <person name="Land M.L."/>
            <person name="Hauser L."/>
            <person name="Chang Y.-J."/>
            <person name="Jeffries C."/>
            <person name="Anderson I.J."/>
            <person name="Johnson E."/>
            <person name="Loganathan U."/>
            <person name="Mulhopadhyay B."/>
            <person name="Kyrpides N."/>
            <person name="Woyke T.J."/>
        </authorList>
    </citation>
    <scope>NUCLEOTIDE SEQUENCE [LARGE SCALE GENOMIC DNA]</scope>
    <source>
        <strain evidence="2 3">YK9</strain>
    </source>
</reference>
<gene>
    <name evidence="2" type="ORF">PaecuDRAFT_4557</name>
</gene>
<dbReference type="Gene3D" id="2.20.25.110">
    <property type="entry name" value="S-adenosyl-L-methionine-dependent methyltransferases"/>
    <property type="match status" value="1"/>
</dbReference>
<dbReference type="eggNOG" id="COG0500">
    <property type="taxonomic scope" value="Bacteria"/>
</dbReference>
<evidence type="ECO:0000313" key="3">
    <source>
        <dbReference type="Proteomes" id="UP000005387"/>
    </source>
</evidence>
<dbReference type="InterPro" id="IPR029063">
    <property type="entry name" value="SAM-dependent_MTases_sf"/>
</dbReference>
<proteinExistence type="predicted"/>
<name>E0IFW6_9BACL</name>
<protein>
    <recommendedName>
        <fullName evidence="1">Methyltransferase domain-containing protein</fullName>
    </recommendedName>
</protein>
<accession>E0IFW6</accession>
<evidence type="ECO:0000259" key="1">
    <source>
        <dbReference type="Pfam" id="PF13649"/>
    </source>
</evidence>
<dbReference type="Gene3D" id="3.40.50.150">
    <property type="entry name" value="Vaccinia Virus protein VP39"/>
    <property type="match status" value="1"/>
</dbReference>
<dbReference type="CDD" id="cd02440">
    <property type="entry name" value="AdoMet_MTases"/>
    <property type="match status" value="1"/>
</dbReference>
<dbReference type="OrthoDB" id="9804312at2"/>
<dbReference type="STRING" id="717606.PaecuDRAFT_4557"/>
<dbReference type="Proteomes" id="UP000005387">
    <property type="component" value="Unassembled WGS sequence"/>
</dbReference>
<keyword evidence="3" id="KW-1185">Reference proteome</keyword>